<dbReference type="EMBL" id="JBJOSA010000016">
    <property type="protein sequence ID" value="MFL8938368.1"/>
    <property type="molecule type" value="Genomic_DNA"/>
</dbReference>
<feature type="transmembrane region" description="Helical" evidence="1">
    <location>
        <begin position="177"/>
        <end position="198"/>
    </location>
</feature>
<accession>A0ABW8VSY2</accession>
<name>A0ABW8VSY2_9BACI</name>
<feature type="transmembrane region" description="Helical" evidence="1">
    <location>
        <begin position="69"/>
        <end position="87"/>
    </location>
</feature>
<reference evidence="2 3" key="1">
    <citation type="submission" date="2024-12" db="EMBL/GenBank/DDBJ databases">
        <authorList>
            <person name="Li X."/>
            <person name="Zhang D."/>
        </authorList>
    </citation>
    <scope>NUCLEOTIDE SEQUENCE [LARGE SCALE GENOMIC DNA]</scope>
    <source>
        <strain evidence="2 3">JCM19602</strain>
    </source>
</reference>
<feature type="transmembrane region" description="Helical" evidence="1">
    <location>
        <begin position="377"/>
        <end position="410"/>
    </location>
</feature>
<comment type="caution">
    <text evidence="2">The sequence shown here is derived from an EMBL/GenBank/DDBJ whole genome shotgun (WGS) entry which is preliminary data.</text>
</comment>
<proteinExistence type="predicted"/>
<evidence type="ECO:0000313" key="2">
    <source>
        <dbReference type="EMBL" id="MFL8938368.1"/>
    </source>
</evidence>
<protein>
    <submittedName>
        <fullName evidence="2">O-antigen polymerase</fullName>
    </submittedName>
</protein>
<keyword evidence="1" id="KW-0812">Transmembrane</keyword>
<feature type="transmembrane region" description="Helical" evidence="1">
    <location>
        <begin position="205"/>
        <end position="236"/>
    </location>
</feature>
<keyword evidence="1" id="KW-0472">Membrane</keyword>
<feature type="transmembrane region" description="Helical" evidence="1">
    <location>
        <begin position="9"/>
        <end position="30"/>
    </location>
</feature>
<dbReference type="RefSeq" id="WP_411160173.1">
    <property type="nucleotide sequence ID" value="NZ_JBJOSA010000016.1"/>
</dbReference>
<feature type="transmembrane region" description="Helical" evidence="1">
    <location>
        <begin position="42"/>
        <end position="62"/>
    </location>
</feature>
<sequence length="421" mass="49056">MKGKLKRSLLLSMIYLALIINYRFIIAIHFDYLGFHTQYFSIYKLSIASIFVLFMICLSLFIRNKLYSIVYIISLTLLFFGQTIFYVYNNSNFILAIYMAIPLWIIYIIDKIDRSNKNRLKSIKIDLKDTLTYITLVIVTIILIAPYLQNIANINIKNLLFMDVYESRAANNSTNFIMGYIFSPLSRVLLPFLLIYSINNKKRVLAIFSVISILLIFLLNGALKSILIGFIASLFFLRGDYFKKSSNFLFAILATFTISIFQYILADSYLLADYIRRIFLTPSRLFQVYYDYFNGNFTFYKHSNVAELLGQNEYDFFIPQFIGENVIGSKGLYANVGIFTEGFFSLGTLGVFISSCIFGFIIYLIKQLNLHPSYFGIVFSYLYIINTSFFETLLFTHGLLFYILFAYLFIPNDNRMLNRLE</sequence>
<feature type="transmembrane region" description="Helical" evidence="1">
    <location>
        <begin position="248"/>
        <end position="272"/>
    </location>
</feature>
<dbReference type="Proteomes" id="UP001628668">
    <property type="component" value="Unassembled WGS sequence"/>
</dbReference>
<gene>
    <name evidence="2" type="ORF">ACKA06_16385</name>
</gene>
<feature type="transmembrane region" description="Helical" evidence="1">
    <location>
        <begin position="93"/>
        <end position="109"/>
    </location>
</feature>
<keyword evidence="3" id="KW-1185">Reference proteome</keyword>
<evidence type="ECO:0000256" key="1">
    <source>
        <dbReference type="SAM" id="Phobius"/>
    </source>
</evidence>
<organism evidence="2 3">
    <name type="scientific">Rossellomorea oryzaecorticis</name>
    <dbReference type="NCBI Taxonomy" id="1396505"/>
    <lineage>
        <taxon>Bacteria</taxon>
        <taxon>Bacillati</taxon>
        <taxon>Bacillota</taxon>
        <taxon>Bacilli</taxon>
        <taxon>Bacillales</taxon>
        <taxon>Bacillaceae</taxon>
        <taxon>Rossellomorea</taxon>
    </lineage>
</organism>
<feature type="transmembrane region" description="Helical" evidence="1">
    <location>
        <begin position="130"/>
        <end position="148"/>
    </location>
</feature>
<feature type="transmembrane region" description="Helical" evidence="1">
    <location>
        <begin position="343"/>
        <end position="365"/>
    </location>
</feature>
<keyword evidence="1" id="KW-1133">Transmembrane helix</keyword>
<evidence type="ECO:0000313" key="3">
    <source>
        <dbReference type="Proteomes" id="UP001628668"/>
    </source>
</evidence>